<dbReference type="SUPFAM" id="SSF52343">
    <property type="entry name" value="Ferredoxin reductase-like, C-terminal NADP-linked domain"/>
    <property type="match status" value="1"/>
</dbReference>
<dbReference type="InterPro" id="IPR008254">
    <property type="entry name" value="Flavodoxin/NO_synth"/>
</dbReference>
<dbReference type="SUPFAM" id="SSF63380">
    <property type="entry name" value="Riboflavin synthase domain-like"/>
    <property type="match status" value="1"/>
</dbReference>
<dbReference type="Pfam" id="PF03929">
    <property type="entry name" value="PepSY_TM"/>
    <property type="match status" value="1"/>
</dbReference>
<evidence type="ECO:0000256" key="3">
    <source>
        <dbReference type="SAM" id="Phobius"/>
    </source>
</evidence>
<dbReference type="Gene3D" id="2.40.30.10">
    <property type="entry name" value="Translation factors"/>
    <property type="match status" value="1"/>
</dbReference>
<dbReference type="InterPro" id="IPR005625">
    <property type="entry name" value="PepSY-ass_TM"/>
</dbReference>
<evidence type="ECO:0000313" key="7">
    <source>
        <dbReference type="Proteomes" id="UP000484164"/>
    </source>
</evidence>
<dbReference type="SUPFAM" id="SSF52218">
    <property type="entry name" value="Flavoproteins"/>
    <property type="match status" value="1"/>
</dbReference>
<dbReference type="GO" id="GO:0010181">
    <property type="term" value="F:FMN binding"/>
    <property type="evidence" value="ECO:0007669"/>
    <property type="project" value="InterPro"/>
</dbReference>
<dbReference type="GO" id="GO:0005829">
    <property type="term" value="C:cytosol"/>
    <property type="evidence" value="ECO:0007669"/>
    <property type="project" value="TreeGrafter"/>
</dbReference>
<keyword evidence="3" id="KW-0472">Membrane</keyword>
<evidence type="ECO:0000259" key="4">
    <source>
        <dbReference type="PROSITE" id="PS50902"/>
    </source>
</evidence>
<keyword evidence="3" id="KW-0812">Transmembrane</keyword>
<dbReference type="Pfam" id="PF00175">
    <property type="entry name" value="NAD_binding_1"/>
    <property type="match status" value="1"/>
</dbReference>
<gene>
    <name evidence="6" type="ORF">F8C82_05085</name>
</gene>
<dbReference type="GO" id="GO:0003958">
    <property type="term" value="F:NADPH-hemoprotein reductase activity"/>
    <property type="evidence" value="ECO:0007669"/>
    <property type="project" value="UniProtKB-EC"/>
</dbReference>
<sequence length="735" mass="83163">MTSSIWRYSHLALAVSSFVFIFLASVTGIILSFEPIQYTLEVSSEARAMEDVSLAQTLTVLREKYDEVLDIQTDEHHYVSATLLDKEGNYGQYYIHPKTGKLLGEQIETAPIYEWCTNLHRSLFLKSTGRFFVGLSSFLLLLITVSGVILIIKRQRGLRNFAAKIIRENFFQYFHVYLGRLALVPILIITITGTYLSLLRFELIPDWETETTTPVSTSSSEPSLDPSEFPVFNQLSIADIRKVEFPFSDDAEDRYLIQLKDVEISVNQYTGVVESETPFPFTQIAQNLSTALHTGQGSVAWSIVLALSCICITFFIASGFIMTFRRLKGKTRNKFGKDEAEIVLLIGSESGTTGQFAKCFAETLMQANKRVYIDELNHYSSYASMKHLVVFTATYGTGEAPSNARKFSKLIASTDPNQPFNYAVVGFGSLSYPNFCQFAFEVEDMLSALPMSRKALDTHTIHNKSWESFHQWTVQWADLFPLELAVSQPELAIKAKKKEHTFHVLRCTAIENRTDNTFTLELESPTAKYVSGDLLSILPENHTHERLYSIAQTQAGTLLLSIKRHDYGICSTYLSNLKSGDRLYGSIVRNREFHFNSKSSKTVMIATGTGIAPFLGMIENNSKHREIDLYWGGQTSQSFRLYEGILSEAFQDHRLSELRVAYSRENASKVYVQDLLLRDQVKIAEAFQSGAQFMICGSIAMQKGVVETLHQITLERNNKPLSYYQNKGQLKMDCY</sequence>
<dbReference type="PROSITE" id="PS51384">
    <property type="entry name" value="FAD_FR"/>
    <property type="match status" value="1"/>
</dbReference>
<dbReference type="InterPro" id="IPR001709">
    <property type="entry name" value="Flavoprot_Pyr_Nucl_cyt_Rdtase"/>
</dbReference>
<dbReference type="GO" id="GO:0050660">
    <property type="term" value="F:flavin adenine dinucleotide binding"/>
    <property type="evidence" value="ECO:0007669"/>
    <property type="project" value="TreeGrafter"/>
</dbReference>
<dbReference type="Gene3D" id="3.40.50.360">
    <property type="match status" value="1"/>
</dbReference>
<feature type="domain" description="Flavodoxin-like" evidence="4">
    <location>
        <begin position="342"/>
        <end position="477"/>
    </location>
</feature>
<evidence type="ECO:0000256" key="2">
    <source>
        <dbReference type="ARBA" id="ARBA00023797"/>
    </source>
</evidence>
<organism evidence="6 7">
    <name type="scientific">Phaeocystidibacter marisrubri</name>
    <dbReference type="NCBI Taxonomy" id="1577780"/>
    <lineage>
        <taxon>Bacteria</taxon>
        <taxon>Pseudomonadati</taxon>
        <taxon>Bacteroidota</taxon>
        <taxon>Flavobacteriia</taxon>
        <taxon>Flavobacteriales</taxon>
        <taxon>Phaeocystidibacteraceae</taxon>
        <taxon>Phaeocystidibacter</taxon>
    </lineage>
</organism>
<feature type="domain" description="FAD-binding FR-type" evidence="5">
    <location>
        <begin position="497"/>
        <end position="596"/>
    </location>
</feature>
<keyword evidence="1" id="KW-0285">Flavoprotein</keyword>
<feature type="transmembrane region" description="Helical" evidence="3">
    <location>
        <begin position="131"/>
        <end position="152"/>
    </location>
</feature>
<evidence type="ECO:0000256" key="1">
    <source>
        <dbReference type="ARBA" id="ARBA00022630"/>
    </source>
</evidence>
<dbReference type="OrthoDB" id="9789468at2"/>
<proteinExistence type="predicted"/>
<evidence type="ECO:0000259" key="5">
    <source>
        <dbReference type="PROSITE" id="PS51384"/>
    </source>
</evidence>
<dbReference type="Pfam" id="PF00258">
    <property type="entry name" value="Flavodoxin_1"/>
    <property type="match status" value="1"/>
</dbReference>
<comment type="caution">
    <text evidence="6">The sequence shown here is derived from an EMBL/GenBank/DDBJ whole genome shotgun (WGS) entry which is preliminary data.</text>
</comment>
<dbReference type="EMBL" id="WBVQ01000001">
    <property type="protein sequence ID" value="KAB2817780.1"/>
    <property type="molecule type" value="Genomic_DNA"/>
</dbReference>
<dbReference type="InterPro" id="IPR001433">
    <property type="entry name" value="OxRdtase_FAD/NAD-bd"/>
</dbReference>
<name>A0A6L3ZKU1_9FLAO</name>
<dbReference type="PRINTS" id="PR00371">
    <property type="entry name" value="FPNCR"/>
</dbReference>
<dbReference type="InterPro" id="IPR029039">
    <property type="entry name" value="Flavoprotein-like_sf"/>
</dbReference>
<dbReference type="RefSeq" id="WP_151692468.1">
    <property type="nucleotide sequence ID" value="NZ_BMGX01000002.1"/>
</dbReference>
<accession>A0A6L3ZKU1</accession>
<dbReference type="EC" id="1.6.2.4" evidence="2"/>
<evidence type="ECO:0000313" key="6">
    <source>
        <dbReference type="EMBL" id="KAB2817780.1"/>
    </source>
</evidence>
<dbReference type="InterPro" id="IPR017927">
    <property type="entry name" value="FAD-bd_FR_type"/>
</dbReference>
<dbReference type="Proteomes" id="UP000484164">
    <property type="component" value="Unassembled WGS sequence"/>
</dbReference>
<keyword evidence="7" id="KW-1185">Reference proteome</keyword>
<reference evidence="6 7" key="1">
    <citation type="submission" date="2019-10" db="EMBL/GenBank/DDBJ databases">
        <title>Genome sequence of Phaeocystidibacter marisrubri JCM30614 (type strain).</title>
        <authorList>
            <person name="Bowman J.P."/>
        </authorList>
    </citation>
    <scope>NUCLEOTIDE SEQUENCE [LARGE SCALE GENOMIC DNA]</scope>
    <source>
        <strain evidence="6 7">JCM 30614</strain>
    </source>
</reference>
<dbReference type="PANTHER" id="PTHR19384:SF17">
    <property type="entry name" value="NADPH--CYTOCHROME P450 REDUCTASE"/>
    <property type="match status" value="1"/>
</dbReference>
<keyword evidence="3" id="KW-1133">Transmembrane helix</keyword>
<dbReference type="Gene3D" id="3.40.50.80">
    <property type="entry name" value="Nucleotide-binding domain of ferredoxin-NADP reductase (FNR) module"/>
    <property type="match status" value="1"/>
</dbReference>
<dbReference type="PANTHER" id="PTHR19384">
    <property type="entry name" value="NITRIC OXIDE SYNTHASE-RELATED"/>
    <property type="match status" value="1"/>
</dbReference>
<dbReference type="InterPro" id="IPR039261">
    <property type="entry name" value="FNR_nucleotide-bd"/>
</dbReference>
<dbReference type="InterPro" id="IPR017938">
    <property type="entry name" value="Riboflavin_synthase-like_b-brl"/>
</dbReference>
<dbReference type="AlphaFoldDB" id="A0A6L3ZKU1"/>
<feature type="transmembrane region" description="Helical" evidence="3">
    <location>
        <begin position="299"/>
        <end position="324"/>
    </location>
</feature>
<feature type="transmembrane region" description="Helical" evidence="3">
    <location>
        <begin position="173"/>
        <end position="198"/>
    </location>
</feature>
<feature type="transmembrane region" description="Helical" evidence="3">
    <location>
        <begin position="12"/>
        <end position="33"/>
    </location>
</feature>
<dbReference type="PROSITE" id="PS50902">
    <property type="entry name" value="FLAVODOXIN_LIKE"/>
    <property type="match status" value="1"/>
</dbReference>
<protein>
    <recommendedName>
        <fullName evidence="2">NADPH--hemoprotein reductase</fullName>
        <ecNumber evidence="2">1.6.2.4</ecNumber>
    </recommendedName>
</protein>